<dbReference type="SUPFAM" id="SSF49503">
    <property type="entry name" value="Cupredoxins"/>
    <property type="match status" value="3"/>
</dbReference>
<dbReference type="PROSITE" id="PS00080">
    <property type="entry name" value="MULTICOPPER_OXIDASE2"/>
    <property type="match status" value="1"/>
</dbReference>
<evidence type="ECO:0000256" key="3">
    <source>
        <dbReference type="ARBA" id="ARBA00022729"/>
    </source>
</evidence>
<proteinExistence type="inferred from homology"/>
<keyword evidence="11" id="KW-1185">Reference proteome</keyword>
<dbReference type="InterPro" id="IPR008972">
    <property type="entry name" value="Cupredoxin"/>
</dbReference>
<organism evidence="10 11">
    <name type="scientific">Moelleriella libera RCEF 2490</name>
    <dbReference type="NCBI Taxonomy" id="1081109"/>
    <lineage>
        <taxon>Eukaryota</taxon>
        <taxon>Fungi</taxon>
        <taxon>Dikarya</taxon>
        <taxon>Ascomycota</taxon>
        <taxon>Pezizomycotina</taxon>
        <taxon>Sordariomycetes</taxon>
        <taxon>Hypocreomycetidae</taxon>
        <taxon>Hypocreales</taxon>
        <taxon>Clavicipitaceae</taxon>
        <taxon>Moelleriella</taxon>
    </lineage>
</organism>
<dbReference type="InterPro" id="IPR035666">
    <property type="entry name" value="MCO_CuRO_3"/>
</dbReference>
<dbReference type="Pfam" id="PF07731">
    <property type="entry name" value="Cu-oxidase_2"/>
    <property type="match status" value="1"/>
</dbReference>
<evidence type="ECO:0000313" key="10">
    <source>
        <dbReference type="EMBL" id="KZZ98272.1"/>
    </source>
</evidence>
<sequence>MSVICVTNQDLAAAAMWWFLGTGSVVLGLLTTPAFSLQPHTHDSSFSPDITLSVTRQNISVGGAFKVTTLVNGSLPGPTLRIPEDKTVWIRVYNDITDDNVTMHWHGMTQAAYPFSDGTPFASQWPIPPLHFFDYEVKAPKGSAGTYYYHSHAGFQANSAAGPLIVEDAGCLPFEKDGDRIIFLQEFWNRTDKAVEEGLESVPFNWTGEPNGWLINGKSISNDDNARDASTKALSIIQVEPQKKYRLRIIGATSLSLALLGFEDHGNLEIIEADAQYTEAHAVDLIQIASGQRYSAVLQTKSCTELQKTGRLDYYLQVESRDRPHIVTNYAVLRYADTCQFKGNSSSRVSTAKNPEKTPMRLPPTINGYLDYTLRPLHPINVPTAAEVTRRVVMNVQFVQGKYLLWHINNNSWTEDESFPAPITSPRVPYLVSLYLNQTAYLPNYDEAVRNGGLDPQTQTYPAKMGEIIEIVFQQYGGYSPSSGGVNGVLDTHPWHGHGLHHYDMGGGDGAWDPEVVEQKLRGTSPILRDTTVLYRYKPTTKPGQKQGWRVWRIRVDQPGVWMLHCHTLQHMIMGMQTVWVHGDGADIMKVPKLDVMSYLTYGGDVYGNTTHAPKVLHFDEIL</sequence>
<dbReference type="NCBIfam" id="TIGR03390">
    <property type="entry name" value="ascorbOXfungal"/>
    <property type="match status" value="1"/>
</dbReference>
<accession>A0A162ITS5</accession>
<evidence type="ECO:0000256" key="4">
    <source>
        <dbReference type="ARBA" id="ARBA00023002"/>
    </source>
</evidence>
<feature type="domain" description="Plastocyanin-like" evidence="7">
    <location>
        <begin position="179"/>
        <end position="336"/>
    </location>
</feature>
<evidence type="ECO:0000256" key="5">
    <source>
        <dbReference type="ARBA" id="ARBA00023008"/>
    </source>
</evidence>
<dbReference type="STRING" id="1081109.A0A162ITS5"/>
<dbReference type="InterPro" id="IPR011707">
    <property type="entry name" value="Cu-oxidase-like_N"/>
</dbReference>
<keyword evidence="4" id="KW-0560">Oxidoreductase</keyword>
<dbReference type="GO" id="GO:0005507">
    <property type="term" value="F:copper ion binding"/>
    <property type="evidence" value="ECO:0007669"/>
    <property type="project" value="InterPro"/>
</dbReference>
<dbReference type="Pfam" id="PF00394">
    <property type="entry name" value="Cu-oxidase"/>
    <property type="match status" value="1"/>
</dbReference>
<evidence type="ECO:0000256" key="1">
    <source>
        <dbReference type="ARBA" id="ARBA00010609"/>
    </source>
</evidence>
<dbReference type="InterPro" id="IPR001117">
    <property type="entry name" value="Cu-oxidase_2nd"/>
</dbReference>
<dbReference type="PROSITE" id="PS00079">
    <property type="entry name" value="MULTICOPPER_OXIDASE1"/>
    <property type="match status" value="1"/>
</dbReference>
<dbReference type="OrthoDB" id="2121828at2759"/>
<dbReference type="InterPro" id="IPR033138">
    <property type="entry name" value="Cu_oxidase_CS"/>
</dbReference>
<protein>
    <submittedName>
        <fullName evidence="10">L-ascorbate oxidase</fullName>
    </submittedName>
</protein>
<keyword evidence="2" id="KW-0479">Metal-binding</keyword>
<dbReference type="InterPro" id="IPR017762">
    <property type="entry name" value="Multicopper_oxidase_fun"/>
</dbReference>
<evidence type="ECO:0000259" key="7">
    <source>
        <dbReference type="Pfam" id="PF00394"/>
    </source>
</evidence>
<dbReference type="Proteomes" id="UP000078544">
    <property type="component" value="Unassembled WGS sequence"/>
</dbReference>
<name>A0A162ITS5_9HYPO</name>
<dbReference type="GO" id="GO:0016491">
    <property type="term" value="F:oxidoreductase activity"/>
    <property type="evidence" value="ECO:0007669"/>
    <property type="project" value="UniProtKB-KW"/>
</dbReference>
<comment type="caution">
    <text evidence="10">The sequence shown here is derived from an EMBL/GenBank/DDBJ whole genome shotgun (WGS) entry which is preliminary data.</text>
</comment>
<dbReference type="InterPro" id="IPR002355">
    <property type="entry name" value="Cu_oxidase_Cu_BS"/>
</dbReference>
<keyword evidence="5" id="KW-0186">Copper</keyword>
<keyword evidence="6" id="KW-0325">Glycoprotein</keyword>
<dbReference type="EMBL" id="AZGY01000005">
    <property type="protein sequence ID" value="KZZ98272.1"/>
    <property type="molecule type" value="Genomic_DNA"/>
</dbReference>
<evidence type="ECO:0000259" key="9">
    <source>
        <dbReference type="Pfam" id="PF07732"/>
    </source>
</evidence>
<evidence type="ECO:0000259" key="8">
    <source>
        <dbReference type="Pfam" id="PF07731"/>
    </source>
</evidence>
<reference evidence="10 11" key="1">
    <citation type="journal article" date="2016" name="Genome Biol. Evol.">
        <title>Divergent and convergent evolution of fungal pathogenicity.</title>
        <authorList>
            <person name="Shang Y."/>
            <person name="Xiao G."/>
            <person name="Zheng P."/>
            <person name="Cen K."/>
            <person name="Zhan S."/>
            <person name="Wang C."/>
        </authorList>
    </citation>
    <scope>NUCLEOTIDE SEQUENCE [LARGE SCALE GENOMIC DNA]</scope>
    <source>
        <strain evidence="10 11">RCEF 2490</strain>
    </source>
</reference>
<evidence type="ECO:0000256" key="6">
    <source>
        <dbReference type="ARBA" id="ARBA00023180"/>
    </source>
</evidence>
<dbReference type="CDD" id="cd13895">
    <property type="entry name" value="CuRO_3_AAO_like_2"/>
    <property type="match status" value="1"/>
</dbReference>
<keyword evidence="3" id="KW-0732">Signal</keyword>
<dbReference type="PANTHER" id="PTHR11709:SF394">
    <property type="entry name" value="FI03373P-RELATED"/>
    <property type="match status" value="1"/>
</dbReference>
<evidence type="ECO:0000313" key="11">
    <source>
        <dbReference type="Proteomes" id="UP000078544"/>
    </source>
</evidence>
<gene>
    <name evidence="10" type="ORF">AAL_02790</name>
</gene>
<comment type="similarity">
    <text evidence="1">Belongs to the multicopper oxidase family.</text>
</comment>
<evidence type="ECO:0000256" key="2">
    <source>
        <dbReference type="ARBA" id="ARBA00022723"/>
    </source>
</evidence>
<dbReference type="InterPro" id="IPR011706">
    <property type="entry name" value="Cu-oxidase_C"/>
</dbReference>
<dbReference type="InterPro" id="IPR045087">
    <property type="entry name" value="Cu-oxidase_fam"/>
</dbReference>
<dbReference type="Pfam" id="PF07732">
    <property type="entry name" value="Cu-oxidase_3"/>
    <property type="match status" value="1"/>
</dbReference>
<dbReference type="AlphaFoldDB" id="A0A162ITS5"/>
<dbReference type="Gene3D" id="2.60.40.420">
    <property type="entry name" value="Cupredoxins - blue copper proteins"/>
    <property type="match status" value="3"/>
</dbReference>
<dbReference type="PANTHER" id="PTHR11709">
    <property type="entry name" value="MULTI-COPPER OXIDASE"/>
    <property type="match status" value="1"/>
</dbReference>
<feature type="domain" description="Plastocyanin-like" evidence="8">
    <location>
        <begin position="437"/>
        <end position="583"/>
    </location>
</feature>
<feature type="domain" description="Plastocyanin-like" evidence="9">
    <location>
        <begin position="54"/>
        <end position="168"/>
    </location>
</feature>